<protein>
    <recommendedName>
        <fullName evidence="3">8-amino-7-oxononanoate synthase</fullName>
    </recommendedName>
</protein>
<dbReference type="HOGENOM" id="CLU_2936586_0_0_10"/>
<dbReference type="OrthoDB" id="9807157at2"/>
<name>G2PMK6_ALLRU</name>
<proteinExistence type="predicted"/>
<accession>G2PMK6</accession>
<evidence type="ECO:0000313" key="2">
    <source>
        <dbReference type="Proteomes" id="UP000008908"/>
    </source>
</evidence>
<keyword evidence="2" id="KW-1185">Reference proteome</keyword>
<evidence type="ECO:0008006" key="3">
    <source>
        <dbReference type="Google" id="ProtNLM"/>
    </source>
</evidence>
<dbReference type="KEGG" id="mrs:Murru_1069"/>
<dbReference type="eggNOG" id="COG0156">
    <property type="taxonomic scope" value="Bacteria"/>
</dbReference>
<dbReference type="STRING" id="886377.Murru_1069"/>
<dbReference type="Proteomes" id="UP000008908">
    <property type="component" value="Chromosome"/>
</dbReference>
<gene>
    <name evidence="1" type="ordered locus">Murru_1069</name>
</gene>
<evidence type="ECO:0000313" key="1">
    <source>
        <dbReference type="EMBL" id="AEM70113.1"/>
    </source>
</evidence>
<organism evidence="1 2">
    <name type="scientific">Allomuricauda ruestringensis (strain DSM 13258 / CIP 107369 / LMG 19739 / B1)</name>
    <name type="common">Muricauda ruestringensis</name>
    <dbReference type="NCBI Taxonomy" id="886377"/>
    <lineage>
        <taxon>Bacteria</taxon>
        <taxon>Pseudomonadati</taxon>
        <taxon>Bacteroidota</taxon>
        <taxon>Flavobacteriia</taxon>
        <taxon>Flavobacteriales</taxon>
        <taxon>Flavobacteriaceae</taxon>
        <taxon>Flagellimonas</taxon>
    </lineage>
</organism>
<dbReference type="AlphaFoldDB" id="G2PMK6"/>
<dbReference type="RefSeq" id="WP_014032395.1">
    <property type="nucleotide sequence ID" value="NC_015945.1"/>
</dbReference>
<dbReference type="EMBL" id="CP002999">
    <property type="protein sequence ID" value="AEM70113.1"/>
    <property type="molecule type" value="Genomic_DNA"/>
</dbReference>
<reference evidence="1 2" key="2">
    <citation type="journal article" date="2012" name="Stand. Genomic Sci.">
        <title>Complete genome sequence of the facultatively anaerobic, appendaged bacterium Muricauda ruestringensis type strain (B1(T)).</title>
        <authorList>
            <person name="Huntemann M."/>
            <person name="Teshima H."/>
            <person name="Lapidus A."/>
            <person name="Nolan M."/>
            <person name="Lucas S."/>
            <person name="Hammon N."/>
            <person name="Deshpande S."/>
            <person name="Cheng J.F."/>
            <person name="Tapia R."/>
            <person name="Goodwin L.A."/>
            <person name="Pitluck S."/>
            <person name="Liolios K."/>
            <person name="Pagani I."/>
            <person name="Ivanova N."/>
            <person name="Mavromatis K."/>
            <person name="Mikhailova N."/>
            <person name="Pati A."/>
            <person name="Chen A."/>
            <person name="Palaniappan K."/>
            <person name="Land M."/>
            <person name="Hauser L."/>
            <person name="Pan C."/>
            <person name="Brambilla E.M."/>
            <person name="Rohde M."/>
            <person name="Spring S."/>
            <person name="Goker M."/>
            <person name="Detter J.C."/>
            <person name="Bristow J."/>
            <person name="Eisen J.A."/>
            <person name="Markowitz V."/>
            <person name="Hugenholtz P."/>
            <person name="Kyrpides N.C."/>
            <person name="Klenk H.P."/>
            <person name="Woyke T."/>
        </authorList>
    </citation>
    <scope>NUCLEOTIDE SEQUENCE [LARGE SCALE GENOMIC DNA]</scope>
    <source>
        <strain evidence="2">DSM 13258 / LMG 19739 / B1</strain>
    </source>
</reference>
<sequence>MEKFPKKLAAKLSKSLENALRSLSKPGRLIDFSSNDYLGMVGNGELEQNTLDLLKKYMKA</sequence>
<reference evidence="2" key="1">
    <citation type="submission" date="2011-08" db="EMBL/GenBank/DDBJ databases">
        <title>The complete genome of Muricauda ruestringensis DSM 13258.</title>
        <authorList>
            <person name="Lucas S."/>
            <person name="Han J."/>
            <person name="Lapidus A."/>
            <person name="Bruce D."/>
            <person name="Goodwin L."/>
            <person name="Pitluck S."/>
            <person name="Peters L."/>
            <person name="Kyrpides N."/>
            <person name="Mavromatis K."/>
            <person name="Ivanova N."/>
            <person name="Ovchinnikova G."/>
            <person name="Teshima H."/>
            <person name="Detter J.C."/>
            <person name="Tapia R."/>
            <person name="Han C."/>
            <person name="Land M."/>
            <person name="Hauser L."/>
            <person name="Markowitz V."/>
            <person name="Cheng J.-F."/>
            <person name="Hugenholtz P."/>
            <person name="Woyke T."/>
            <person name="Wu D."/>
            <person name="Spring S."/>
            <person name="Schroeder M."/>
            <person name="Brambilla E."/>
            <person name="Klenk H.-P."/>
            <person name="Eisen J.A."/>
        </authorList>
    </citation>
    <scope>NUCLEOTIDE SEQUENCE [LARGE SCALE GENOMIC DNA]</scope>
    <source>
        <strain evidence="2">DSM 13258 / LMG 19739 / B1</strain>
    </source>
</reference>